<protein>
    <submittedName>
        <fullName evidence="1">Uncharacterized protein</fullName>
    </submittedName>
</protein>
<name>A0AAD5QWJ9_PARTN</name>
<accession>A0AAD5QWJ9</accession>
<sequence>MRCIRKQWDLICLPSRTFTQSTYTTDATKNAASQHPPGALTEDFLTLEIVPFVPVRVVTVALYVTNEWERWYERAL</sequence>
<organism evidence="1 2">
    <name type="scientific">Parelaphostrongylus tenuis</name>
    <name type="common">Meningeal worm</name>
    <dbReference type="NCBI Taxonomy" id="148309"/>
    <lineage>
        <taxon>Eukaryota</taxon>
        <taxon>Metazoa</taxon>
        <taxon>Ecdysozoa</taxon>
        <taxon>Nematoda</taxon>
        <taxon>Chromadorea</taxon>
        <taxon>Rhabditida</taxon>
        <taxon>Rhabditina</taxon>
        <taxon>Rhabditomorpha</taxon>
        <taxon>Strongyloidea</taxon>
        <taxon>Metastrongylidae</taxon>
        <taxon>Parelaphostrongylus</taxon>
    </lineage>
</organism>
<dbReference type="AlphaFoldDB" id="A0AAD5QWJ9"/>
<dbReference type="Proteomes" id="UP001196413">
    <property type="component" value="Unassembled WGS sequence"/>
</dbReference>
<keyword evidence="2" id="KW-1185">Reference proteome</keyword>
<proteinExistence type="predicted"/>
<gene>
    <name evidence="1" type="ORF">KIN20_024868</name>
</gene>
<comment type="caution">
    <text evidence="1">The sequence shown here is derived from an EMBL/GenBank/DDBJ whole genome shotgun (WGS) entry which is preliminary data.</text>
</comment>
<reference evidence="1" key="1">
    <citation type="submission" date="2021-06" db="EMBL/GenBank/DDBJ databases">
        <title>Parelaphostrongylus tenuis whole genome reference sequence.</title>
        <authorList>
            <person name="Garwood T.J."/>
            <person name="Larsen P.A."/>
            <person name="Fountain-Jones N.M."/>
            <person name="Garbe J.R."/>
            <person name="Macchietto M.G."/>
            <person name="Kania S.A."/>
            <person name="Gerhold R.W."/>
            <person name="Richards J.E."/>
            <person name="Wolf T.M."/>
        </authorList>
    </citation>
    <scope>NUCLEOTIDE SEQUENCE</scope>
    <source>
        <strain evidence="1">MNPRO001-30</strain>
        <tissue evidence="1">Meninges</tissue>
    </source>
</reference>
<evidence type="ECO:0000313" key="1">
    <source>
        <dbReference type="EMBL" id="KAJ1364719.1"/>
    </source>
</evidence>
<evidence type="ECO:0000313" key="2">
    <source>
        <dbReference type="Proteomes" id="UP001196413"/>
    </source>
</evidence>
<dbReference type="EMBL" id="JAHQIW010005045">
    <property type="protein sequence ID" value="KAJ1364719.1"/>
    <property type="molecule type" value="Genomic_DNA"/>
</dbReference>